<protein>
    <submittedName>
        <fullName evidence="1">TIGR01459 family HAD-type hydrolase</fullName>
    </submittedName>
</protein>
<dbReference type="InterPro" id="IPR036412">
    <property type="entry name" value="HAD-like_sf"/>
</dbReference>
<comment type="caution">
    <text evidence="1">The sequence shown here is derived from an EMBL/GenBank/DDBJ whole genome shotgun (WGS) entry which is preliminary data.</text>
</comment>
<organism evidence="1 2">
    <name type="scientific">Henriciella barbarensis</name>
    <dbReference type="NCBI Taxonomy" id="86342"/>
    <lineage>
        <taxon>Bacteria</taxon>
        <taxon>Pseudomonadati</taxon>
        <taxon>Pseudomonadota</taxon>
        <taxon>Alphaproteobacteria</taxon>
        <taxon>Hyphomonadales</taxon>
        <taxon>Hyphomonadaceae</taxon>
        <taxon>Henriciella</taxon>
    </lineage>
</organism>
<dbReference type="InterPro" id="IPR006356">
    <property type="entry name" value="HAD-SF_hydro_IIA_hyp3"/>
</dbReference>
<dbReference type="GO" id="GO:0005737">
    <property type="term" value="C:cytoplasm"/>
    <property type="evidence" value="ECO:0007669"/>
    <property type="project" value="TreeGrafter"/>
</dbReference>
<dbReference type="AlphaFoldDB" id="A0A399QQY4"/>
<dbReference type="Gene3D" id="3.40.50.1000">
    <property type="entry name" value="HAD superfamily/HAD-like"/>
    <property type="match status" value="2"/>
</dbReference>
<keyword evidence="1" id="KW-0378">Hydrolase</keyword>
<dbReference type="SUPFAM" id="SSF56784">
    <property type="entry name" value="HAD-like"/>
    <property type="match status" value="1"/>
</dbReference>
<accession>A0A399QQY4</accession>
<dbReference type="InterPro" id="IPR006357">
    <property type="entry name" value="HAD-SF_hydro_IIA"/>
</dbReference>
<dbReference type="Pfam" id="PF13344">
    <property type="entry name" value="Hydrolase_6"/>
    <property type="match status" value="1"/>
</dbReference>
<dbReference type="Pfam" id="PF13242">
    <property type="entry name" value="Hydrolase_like"/>
    <property type="match status" value="1"/>
</dbReference>
<dbReference type="RefSeq" id="WP_119380488.1">
    <property type="nucleotide sequence ID" value="NZ_QWGB01000009.1"/>
</dbReference>
<name>A0A399QQY4_9PROT</name>
<dbReference type="EMBL" id="QWGB01000009">
    <property type="protein sequence ID" value="RIJ21336.1"/>
    <property type="molecule type" value="Genomic_DNA"/>
</dbReference>
<gene>
    <name evidence="1" type="ORF">D1224_13540</name>
</gene>
<keyword evidence="2" id="KW-1185">Reference proteome</keyword>
<dbReference type="NCBIfam" id="TIGR01459">
    <property type="entry name" value="HAD-SF-IIA-hyp4"/>
    <property type="match status" value="1"/>
</dbReference>
<dbReference type="CDD" id="cd07525">
    <property type="entry name" value="HAD_like"/>
    <property type="match status" value="1"/>
</dbReference>
<dbReference type="NCBIfam" id="TIGR01460">
    <property type="entry name" value="HAD-SF-IIA"/>
    <property type="match status" value="1"/>
</dbReference>
<dbReference type="GO" id="GO:0016791">
    <property type="term" value="F:phosphatase activity"/>
    <property type="evidence" value="ECO:0007669"/>
    <property type="project" value="TreeGrafter"/>
</dbReference>
<proteinExistence type="predicted"/>
<dbReference type="InterPro" id="IPR023214">
    <property type="entry name" value="HAD_sf"/>
</dbReference>
<reference evidence="1 2" key="1">
    <citation type="submission" date="2018-08" db="EMBL/GenBank/DDBJ databases">
        <title>Henriciella mobilis sp. nov., isolated from seawater.</title>
        <authorList>
            <person name="Cheng H."/>
            <person name="Wu Y.-H."/>
            <person name="Xu X.-W."/>
            <person name="Guo L.-L."/>
        </authorList>
    </citation>
    <scope>NUCLEOTIDE SEQUENCE [LARGE SCALE GENOMIC DNA]</scope>
    <source>
        <strain evidence="1 2">CCUG66934</strain>
    </source>
</reference>
<sequence length="284" mass="31212">MTKPQHISGLGEIAEEYDTILCDVWGVIHNGRKAFDPACEALVKFREGGGTVVLITNAPVPKQQVISYFRPMGVPDAVFDDCVSSGDATRDELSRRRDEKIWRLGVDSGWERDKFLYEGLDLDFAEPEDAETVLCVGLEDEKKDDPEAYREELKLGAKRGLPMICANPDIKVRVGDQLIWCAGALAAIYEEEGGKVIYPGKPHDPIYRLSLARAAEISGKAPESVLCIGDSPATDMRGAADQGFDALYVGTGLAEHGSDFESELETLLAEYDAEARWAMPALKW</sequence>
<evidence type="ECO:0000313" key="2">
    <source>
        <dbReference type="Proteomes" id="UP000265431"/>
    </source>
</evidence>
<dbReference type="PANTHER" id="PTHR19288:SF90">
    <property type="entry name" value="OS08G0542600 PROTEIN"/>
    <property type="match status" value="1"/>
</dbReference>
<dbReference type="OrthoDB" id="9791073at2"/>
<dbReference type="PANTHER" id="PTHR19288">
    <property type="entry name" value="4-NITROPHENYLPHOSPHATASE-RELATED"/>
    <property type="match status" value="1"/>
</dbReference>
<dbReference type="Proteomes" id="UP000265431">
    <property type="component" value="Unassembled WGS sequence"/>
</dbReference>
<evidence type="ECO:0000313" key="1">
    <source>
        <dbReference type="EMBL" id="RIJ21336.1"/>
    </source>
</evidence>